<dbReference type="PANTHER" id="PTHR11266:SF80">
    <property type="entry name" value="PEROXISOMAL MEMBRANE PROTEIN 2"/>
    <property type="match status" value="1"/>
</dbReference>
<name>A0A9X0BFW2_9EURO</name>
<comment type="similarity">
    <text evidence="2">Belongs to the peroxisomal membrane protein PXMP2/4 family.</text>
</comment>
<comment type="caution">
    <text evidence="8">The sequence shown here is derived from an EMBL/GenBank/DDBJ whole genome shotgun (WGS) entry which is preliminary data.</text>
</comment>
<reference evidence="8" key="1">
    <citation type="submission" date="2022-12" db="EMBL/GenBank/DDBJ databases">
        <authorList>
            <person name="Petersen C."/>
        </authorList>
    </citation>
    <scope>NUCLEOTIDE SEQUENCE</scope>
    <source>
        <strain evidence="8">IBT 17660</strain>
    </source>
</reference>
<keyword evidence="4 7" id="KW-1133">Transmembrane helix</keyword>
<evidence type="ECO:0000313" key="9">
    <source>
        <dbReference type="Proteomes" id="UP001147760"/>
    </source>
</evidence>
<evidence type="ECO:0000313" key="8">
    <source>
        <dbReference type="EMBL" id="KAJ5456432.1"/>
    </source>
</evidence>
<evidence type="ECO:0000256" key="6">
    <source>
        <dbReference type="SAM" id="MobiDB-lite"/>
    </source>
</evidence>
<dbReference type="PANTHER" id="PTHR11266">
    <property type="entry name" value="PEROXISOMAL MEMBRANE PROTEIN 2, PXMP2 MPV17"/>
    <property type="match status" value="1"/>
</dbReference>
<protein>
    <submittedName>
        <fullName evidence="8">Uncharacterized protein</fullName>
    </submittedName>
</protein>
<dbReference type="OrthoDB" id="10267969at2759"/>
<dbReference type="EMBL" id="JAPWDO010000009">
    <property type="protein sequence ID" value="KAJ5456432.1"/>
    <property type="molecule type" value="Genomic_DNA"/>
</dbReference>
<dbReference type="Proteomes" id="UP001147760">
    <property type="component" value="Unassembled WGS sequence"/>
</dbReference>
<dbReference type="AlphaFoldDB" id="A0A9X0BFW2"/>
<dbReference type="Pfam" id="PF04117">
    <property type="entry name" value="Mpv17_PMP22"/>
    <property type="match status" value="1"/>
</dbReference>
<evidence type="ECO:0000256" key="5">
    <source>
        <dbReference type="ARBA" id="ARBA00023136"/>
    </source>
</evidence>
<sequence length="467" mass="51144">MTSPLIVTFVQATVLNTLANVLAQLIDQRHSKAPFTLNTPALLQFLGYGLLIVAPNFYWQRALEARYPGFPTRAELSNAFSVRSLKSLFSPRSWLSLFSRSGQEDLLPSHKDKEKHVRWAPRAQTSGLRSFVMKFFFDQTAASIVNLVLFVVLINLLKGETLAKSWDLVLLDFWPLMSARLKYRPIVSVLMYTVIPVDRRVVFGSACGVIWGAPASGNAPIELQVIGAAGPSGAKGKGRAASKTSGKDSNTPDKKRKPAPSSTPTGKRPKTVESIPPAHIRPGLLEGWPAYDARWYDSPMDNKVLRSSKDENALVGAYASLKTIRQRVEFDLDLFKRVLIARELIGESDDEQEGAPEGEGIECEEDPFMAASRGVNSSGSSPCMSDFDMSSMTCALPDPDTTLDMSTLAGGLPGPNSTFDMSSLMRALPDLDASFYVSLLTSTLKGWFFPTLASLAQSSTKAWFFNL</sequence>
<organism evidence="8 9">
    <name type="scientific">Penicillium desertorum</name>
    <dbReference type="NCBI Taxonomy" id="1303715"/>
    <lineage>
        <taxon>Eukaryota</taxon>
        <taxon>Fungi</taxon>
        <taxon>Dikarya</taxon>
        <taxon>Ascomycota</taxon>
        <taxon>Pezizomycotina</taxon>
        <taxon>Eurotiomycetes</taxon>
        <taxon>Eurotiomycetidae</taxon>
        <taxon>Eurotiales</taxon>
        <taxon>Aspergillaceae</taxon>
        <taxon>Penicillium</taxon>
    </lineage>
</organism>
<feature type="compositionally biased region" description="Low complexity" evidence="6">
    <location>
        <begin position="230"/>
        <end position="244"/>
    </location>
</feature>
<dbReference type="GO" id="GO:0005778">
    <property type="term" value="C:peroxisomal membrane"/>
    <property type="evidence" value="ECO:0007669"/>
    <property type="project" value="TreeGrafter"/>
</dbReference>
<gene>
    <name evidence="8" type="ORF">N7530_011706</name>
</gene>
<evidence type="ECO:0000256" key="7">
    <source>
        <dbReference type="SAM" id="Phobius"/>
    </source>
</evidence>
<feature type="transmembrane region" description="Helical" evidence="7">
    <location>
        <begin position="135"/>
        <end position="157"/>
    </location>
</feature>
<reference evidence="8" key="2">
    <citation type="journal article" date="2023" name="IMA Fungus">
        <title>Comparative genomic study of the Penicillium genus elucidates a diverse pangenome and 15 lateral gene transfer events.</title>
        <authorList>
            <person name="Petersen C."/>
            <person name="Sorensen T."/>
            <person name="Nielsen M.R."/>
            <person name="Sondergaard T.E."/>
            <person name="Sorensen J.L."/>
            <person name="Fitzpatrick D.A."/>
            <person name="Frisvad J.C."/>
            <person name="Nielsen K.L."/>
        </authorList>
    </citation>
    <scope>NUCLEOTIDE SEQUENCE</scope>
    <source>
        <strain evidence="8">IBT 17660</strain>
    </source>
</reference>
<keyword evidence="3 7" id="KW-0812">Transmembrane</keyword>
<keyword evidence="5 7" id="KW-0472">Membrane</keyword>
<evidence type="ECO:0000256" key="2">
    <source>
        <dbReference type="ARBA" id="ARBA00006824"/>
    </source>
</evidence>
<evidence type="ECO:0000256" key="4">
    <source>
        <dbReference type="ARBA" id="ARBA00022989"/>
    </source>
</evidence>
<comment type="subcellular location">
    <subcellularLocation>
        <location evidence="1">Membrane</location>
        <topology evidence="1">Multi-pass membrane protein</topology>
    </subcellularLocation>
</comment>
<evidence type="ECO:0000256" key="1">
    <source>
        <dbReference type="ARBA" id="ARBA00004141"/>
    </source>
</evidence>
<evidence type="ECO:0000256" key="3">
    <source>
        <dbReference type="ARBA" id="ARBA00022692"/>
    </source>
</evidence>
<keyword evidence="9" id="KW-1185">Reference proteome</keyword>
<feature type="region of interest" description="Disordered" evidence="6">
    <location>
        <begin position="230"/>
        <end position="278"/>
    </location>
</feature>
<dbReference type="InterPro" id="IPR007248">
    <property type="entry name" value="Mpv17_PMP22"/>
</dbReference>
<proteinExistence type="inferred from homology"/>
<accession>A0A9X0BFW2</accession>
<feature type="transmembrane region" description="Helical" evidence="7">
    <location>
        <begin position="39"/>
        <end position="59"/>
    </location>
</feature>